<dbReference type="PANTHER" id="PTHR19303">
    <property type="entry name" value="TRANSPOSON"/>
    <property type="match status" value="1"/>
</dbReference>
<dbReference type="Proteomes" id="UP000053958">
    <property type="component" value="Unassembled WGS sequence"/>
</dbReference>
<evidence type="ECO:0000259" key="3">
    <source>
        <dbReference type="PROSITE" id="PS51253"/>
    </source>
</evidence>
<dbReference type="AlphaFoldDB" id="A0A0F4YS02"/>
<dbReference type="Pfam" id="PF03184">
    <property type="entry name" value="DDE_1"/>
    <property type="match status" value="1"/>
</dbReference>
<evidence type="ECO:0000256" key="2">
    <source>
        <dbReference type="SAM" id="MobiDB-lite"/>
    </source>
</evidence>
<evidence type="ECO:0000256" key="1">
    <source>
        <dbReference type="ARBA" id="ARBA00023125"/>
    </source>
</evidence>
<keyword evidence="1" id="KW-0238">DNA-binding</keyword>
<evidence type="ECO:0000313" key="5">
    <source>
        <dbReference type="Proteomes" id="UP000053958"/>
    </source>
</evidence>
<feature type="domain" description="HTH CENPB-type" evidence="3">
    <location>
        <begin position="19"/>
        <end position="90"/>
    </location>
</feature>
<dbReference type="SMART" id="SM00674">
    <property type="entry name" value="CENPB"/>
    <property type="match status" value="1"/>
</dbReference>
<dbReference type="RefSeq" id="XP_013327010.1">
    <property type="nucleotide sequence ID" value="XM_013471556.1"/>
</dbReference>
<dbReference type="PANTHER" id="PTHR19303:SF62">
    <property type="entry name" value="HTH CENPB-TYPE DOMAIN-CONTAINING PROTEIN-RELATED"/>
    <property type="match status" value="1"/>
</dbReference>
<sequence>MSLKLLFCRRLKGRTTRQESAHIRRKLSPTEEESLIQWIISMDQLPPRPDAVRQMANILLAERGKSATPPTVGKNWVHNFLNRHSELKTKYFRKYNYQRAQCEDPKVIREWFQCVRQAIEQYGIVEEDIYNFDETGFAMGVIATARVITRAENIGRPVHMQPGNREWVTVIEAVSSYRWALPPIVIFAGKTHQAAWFQNNQLPPDWVIGGRYRMLILDGHGSHLTPEFDHFCTENSIIPLCLPAHSLHLLQPLDVGCFLVLKRSYGGLVEESMRLGINHIDKTDFLTAYQKARMEAFKSENIRKGFAATGLVPYEPDQVLSRLHVQMKTPTPPGTSQGNPQTPWVSETPHNIEELQLQSETIKALLKCRTHSPPSPTDRALNQLIKGCQMAMHSAVILARENQELRAANEKQKQKRIRSTAQVSQGGILTIQEGQRRTETIQKDAPEVVEASSSQPKTRAPSRCSSF</sequence>
<dbReference type="InterPro" id="IPR004875">
    <property type="entry name" value="DDE_SF_endonuclease_dom"/>
</dbReference>
<keyword evidence="5" id="KW-1185">Reference proteome</keyword>
<dbReference type="GeneID" id="25317904"/>
<dbReference type="EMBL" id="LASV01000261">
    <property type="protein sequence ID" value="KKA20398.1"/>
    <property type="molecule type" value="Genomic_DNA"/>
</dbReference>
<reference evidence="4 5" key="1">
    <citation type="submission" date="2015-04" db="EMBL/GenBank/DDBJ databases">
        <authorList>
            <person name="Heijne W.H."/>
            <person name="Fedorova N.D."/>
            <person name="Nierman W.C."/>
            <person name="Vollebregt A.W."/>
            <person name="Zhao Z."/>
            <person name="Wu L."/>
            <person name="Kumar M."/>
            <person name="Stam H."/>
            <person name="van den Berg M.A."/>
            <person name="Pel H.J."/>
        </authorList>
    </citation>
    <scope>NUCLEOTIDE SEQUENCE [LARGE SCALE GENOMIC DNA]</scope>
    <source>
        <strain evidence="4 5">CBS 393.64</strain>
    </source>
</reference>
<proteinExistence type="predicted"/>
<gene>
    <name evidence="4" type="ORF">T310_5560</name>
</gene>
<feature type="compositionally biased region" description="Polar residues" evidence="2">
    <location>
        <begin position="451"/>
        <end position="467"/>
    </location>
</feature>
<organism evidence="4 5">
    <name type="scientific">Rasamsonia emersonii (strain ATCC 16479 / CBS 393.64 / IMI 116815)</name>
    <dbReference type="NCBI Taxonomy" id="1408163"/>
    <lineage>
        <taxon>Eukaryota</taxon>
        <taxon>Fungi</taxon>
        <taxon>Dikarya</taxon>
        <taxon>Ascomycota</taxon>
        <taxon>Pezizomycotina</taxon>
        <taxon>Eurotiomycetes</taxon>
        <taxon>Eurotiomycetidae</taxon>
        <taxon>Eurotiales</taxon>
        <taxon>Trichocomaceae</taxon>
        <taxon>Rasamsonia</taxon>
    </lineage>
</organism>
<accession>A0A0F4YS02</accession>
<comment type="caution">
    <text evidence="4">The sequence shown here is derived from an EMBL/GenBank/DDBJ whole genome shotgun (WGS) entry which is preliminary data.</text>
</comment>
<feature type="compositionally biased region" description="Basic and acidic residues" evidence="2">
    <location>
        <begin position="434"/>
        <end position="446"/>
    </location>
</feature>
<dbReference type="GO" id="GO:0005634">
    <property type="term" value="C:nucleus"/>
    <property type="evidence" value="ECO:0007669"/>
    <property type="project" value="TreeGrafter"/>
</dbReference>
<dbReference type="PROSITE" id="PS51253">
    <property type="entry name" value="HTH_CENPB"/>
    <property type="match status" value="1"/>
</dbReference>
<dbReference type="Pfam" id="PF03221">
    <property type="entry name" value="HTH_Tnp_Tc5"/>
    <property type="match status" value="1"/>
</dbReference>
<name>A0A0F4YS02_RASE3</name>
<dbReference type="InterPro" id="IPR050863">
    <property type="entry name" value="CenT-Element_Derived"/>
</dbReference>
<evidence type="ECO:0000313" key="4">
    <source>
        <dbReference type="EMBL" id="KKA20398.1"/>
    </source>
</evidence>
<dbReference type="OrthoDB" id="4207519at2759"/>
<dbReference type="InterPro" id="IPR006600">
    <property type="entry name" value="HTH_CenpB_DNA-bd_dom"/>
</dbReference>
<feature type="region of interest" description="Disordered" evidence="2">
    <location>
        <begin position="429"/>
        <end position="467"/>
    </location>
</feature>
<protein>
    <recommendedName>
        <fullName evidence="3">HTH CENPB-type domain-containing protein</fullName>
    </recommendedName>
</protein>
<dbReference type="GO" id="GO:0003677">
    <property type="term" value="F:DNA binding"/>
    <property type="evidence" value="ECO:0007669"/>
    <property type="project" value="UniProtKB-KW"/>
</dbReference>